<evidence type="ECO:0000313" key="2">
    <source>
        <dbReference type="EMBL" id="BBW96283.1"/>
    </source>
</evidence>
<dbReference type="Proteomes" id="UP000501421">
    <property type="component" value="Chromosome"/>
</dbReference>
<organism evidence="2 3">
    <name type="scientific">Geobacillus subterraneus</name>
    <dbReference type="NCBI Taxonomy" id="129338"/>
    <lineage>
        <taxon>Bacteria</taxon>
        <taxon>Bacillati</taxon>
        <taxon>Bacillota</taxon>
        <taxon>Bacilli</taxon>
        <taxon>Bacillales</taxon>
        <taxon>Anoxybacillaceae</taxon>
        <taxon>Geobacillus</taxon>
    </lineage>
</organism>
<evidence type="ECO:0008006" key="4">
    <source>
        <dbReference type="Google" id="ProtNLM"/>
    </source>
</evidence>
<feature type="transmembrane region" description="Helical" evidence="1">
    <location>
        <begin position="163"/>
        <end position="182"/>
    </location>
</feature>
<keyword evidence="1" id="KW-0472">Membrane</keyword>
<keyword evidence="3" id="KW-1185">Reference proteome</keyword>
<keyword evidence="1" id="KW-1133">Transmembrane helix</keyword>
<protein>
    <recommendedName>
        <fullName evidence="4">Metal-dependent hydrolase</fullName>
    </recommendedName>
</protein>
<proteinExistence type="predicted"/>
<dbReference type="InterPro" id="IPR007404">
    <property type="entry name" value="YdjM-like"/>
</dbReference>
<dbReference type="PANTHER" id="PTHR35531">
    <property type="entry name" value="INNER MEMBRANE PROTEIN YBCI-RELATED"/>
    <property type="match status" value="1"/>
</dbReference>
<dbReference type="Pfam" id="PF04307">
    <property type="entry name" value="YdjM"/>
    <property type="match status" value="1"/>
</dbReference>
<gene>
    <name evidence="2" type="ORF">GsuE55_11160</name>
</gene>
<feature type="transmembrane region" description="Helical" evidence="1">
    <location>
        <begin position="116"/>
        <end position="142"/>
    </location>
</feature>
<sequence length="192" mass="21267">MRQKTNKYSLLWYNGENDGSLRGCLLRYSSHVIVSLCLGAAATAYTALPFTAAYTAGLAIGSLLPDIDEPSSYVGRRSFGVAGKVKEAFGHRGMTHSLIVWGVLAALVWRESASPFAAGVVLGYLLHIIEDFFSVQGVPLFWPFSSKRWKVPLYRTGKGMEKLFVAAAWVGFVYLGVSGLFYEWWRSLLAIW</sequence>
<accession>A0A679FKE1</accession>
<name>A0A679FKE1_9BACL</name>
<dbReference type="EMBL" id="AP022557">
    <property type="protein sequence ID" value="BBW96283.1"/>
    <property type="molecule type" value="Genomic_DNA"/>
</dbReference>
<reference evidence="3" key="1">
    <citation type="journal article" date="2020" name="Microbiol. Resour. Announc.">
        <title>Complete Genome Sequence of Geobacillus sp. Strain E55-1, Isolated from Mine Geyser in Japan.</title>
        <authorList>
            <person name="Miyazaki K."/>
            <person name="Hase E."/>
            <person name="Tokito N."/>
        </authorList>
    </citation>
    <scope>NUCLEOTIDE SEQUENCE [LARGE SCALE GENOMIC DNA]</scope>
    <source>
        <strain evidence="3">E55-1</strain>
    </source>
</reference>
<keyword evidence="1" id="KW-0812">Transmembrane</keyword>
<dbReference type="AlphaFoldDB" id="A0A679FKE1"/>
<dbReference type="PANTHER" id="PTHR35531:SF1">
    <property type="entry name" value="INNER MEMBRANE PROTEIN YBCI-RELATED"/>
    <property type="match status" value="1"/>
</dbReference>
<evidence type="ECO:0000313" key="3">
    <source>
        <dbReference type="Proteomes" id="UP000501421"/>
    </source>
</evidence>
<evidence type="ECO:0000256" key="1">
    <source>
        <dbReference type="SAM" id="Phobius"/>
    </source>
</evidence>